<dbReference type="Pfam" id="PF00593">
    <property type="entry name" value="TonB_dep_Rec_b-barrel"/>
    <property type="match status" value="1"/>
</dbReference>
<evidence type="ECO:0000259" key="12">
    <source>
        <dbReference type="Pfam" id="PF00593"/>
    </source>
</evidence>
<organism evidence="14 17">
    <name type="scientific">Duganella margarita</name>
    <dbReference type="NCBI Taxonomy" id="2692170"/>
    <lineage>
        <taxon>Bacteria</taxon>
        <taxon>Pseudomonadati</taxon>
        <taxon>Pseudomonadota</taxon>
        <taxon>Betaproteobacteria</taxon>
        <taxon>Burkholderiales</taxon>
        <taxon>Oxalobacteraceae</taxon>
        <taxon>Telluria group</taxon>
        <taxon>Duganella</taxon>
    </lineage>
</organism>
<feature type="domain" description="TonB-dependent receptor-like beta-barrel" evidence="12">
    <location>
        <begin position="423"/>
        <end position="880"/>
    </location>
</feature>
<dbReference type="InterPro" id="IPR037066">
    <property type="entry name" value="Plug_dom_sf"/>
</dbReference>
<dbReference type="EMBL" id="WWCS01000003">
    <property type="protein sequence ID" value="MYN38790.1"/>
    <property type="molecule type" value="Genomic_DNA"/>
</dbReference>
<dbReference type="InterPro" id="IPR000531">
    <property type="entry name" value="Beta-barrel_TonB"/>
</dbReference>
<evidence type="ECO:0000256" key="8">
    <source>
        <dbReference type="ARBA" id="ARBA00023170"/>
    </source>
</evidence>
<dbReference type="Gene3D" id="2.170.130.10">
    <property type="entry name" value="TonB-dependent receptor, plug domain"/>
    <property type="match status" value="1"/>
</dbReference>
<dbReference type="InterPro" id="IPR036942">
    <property type="entry name" value="Beta-barrel_TonB_sf"/>
</dbReference>
<dbReference type="Pfam" id="PF07715">
    <property type="entry name" value="Plug"/>
    <property type="match status" value="1"/>
</dbReference>
<accession>A0A7X4KI58</accession>
<keyword evidence="16" id="KW-1185">Reference proteome</keyword>
<dbReference type="PANTHER" id="PTHR47234">
    <property type="match status" value="1"/>
</dbReference>
<keyword evidence="3 10" id="KW-0813">Transport</keyword>
<keyword evidence="6 11" id="KW-0798">TonB box</keyword>
<keyword evidence="9 10" id="KW-0998">Cell outer membrane</keyword>
<evidence type="ECO:0000256" key="4">
    <source>
        <dbReference type="ARBA" id="ARBA00022452"/>
    </source>
</evidence>
<evidence type="ECO:0000256" key="10">
    <source>
        <dbReference type="PROSITE-ProRule" id="PRU01360"/>
    </source>
</evidence>
<dbReference type="EMBL" id="WWCR01000012">
    <property type="protein sequence ID" value="MYM73208.1"/>
    <property type="molecule type" value="Genomic_DNA"/>
</dbReference>
<evidence type="ECO:0000256" key="3">
    <source>
        <dbReference type="ARBA" id="ARBA00022448"/>
    </source>
</evidence>
<evidence type="ECO:0000256" key="1">
    <source>
        <dbReference type="ARBA" id="ARBA00004571"/>
    </source>
</evidence>
<dbReference type="Proteomes" id="UP000466332">
    <property type="component" value="Unassembled WGS sequence"/>
</dbReference>
<evidence type="ECO:0000259" key="13">
    <source>
        <dbReference type="Pfam" id="PF07715"/>
    </source>
</evidence>
<dbReference type="GO" id="GO:0009279">
    <property type="term" value="C:cell outer membrane"/>
    <property type="evidence" value="ECO:0007669"/>
    <property type="project" value="UniProtKB-SubCell"/>
</dbReference>
<evidence type="ECO:0000256" key="7">
    <source>
        <dbReference type="ARBA" id="ARBA00023136"/>
    </source>
</evidence>
<name>A0A7X4KI58_9BURK</name>
<evidence type="ECO:0000313" key="14">
    <source>
        <dbReference type="EMBL" id="MYM73208.1"/>
    </source>
</evidence>
<comment type="subcellular location">
    <subcellularLocation>
        <location evidence="1 10">Cell outer membrane</location>
        <topology evidence="1 10">Multi-pass membrane protein</topology>
    </subcellularLocation>
</comment>
<comment type="similarity">
    <text evidence="2 10 11">Belongs to the TonB-dependent receptor family.</text>
</comment>
<keyword evidence="8 14" id="KW-0675">Receptor</keyword>
<evidence type="ECO:0000313" key="16">
    <source>
        <dbReference type="Proteomes" id="UP000466332"/>
    </source>
</evidence>
<dbReference type="InterPro" id="IPR039426">
    <property type="entry name" value="TonB-dep_rcpt-like"/>
</dbReference>
<dbReference type="Proteomes" id="UP000469734">
    <property type="component" value="Unassembled WGS sequence"/>
</dbReference>
<dbReference type="InterPro" id="IPR012910">
    <property type="entry name" value="Plug_dom"/>
</dbReference>
<dbReference type="RefSeq" id="WP_161043931.1">
    <property type="nucleotide sequence ID" value="NZ_WWCR01000012.1"/>
</dbReference>
<dbReference type="PROSITE" id="PS52016">
    <property type="entry name" value="TONB_DEPENDENT_REC_3"/>
    <property type="match status" value="1"/>
</dbReference>
<evidence type="ECO:0000256" key="9">
    <source>
        <dbReference type="ARBA" id="ARBA00023237"/>
    </source>
</evidence>
<proteinExistence type="inferred from homology"/>
<evidence type="ECO:0000256" key="11">
    <source>
        <dbReference type="RuleBase" id="RU003357"/>
    </source>
</evidence>
<feature type="domain" description="TonB-dependent receptor plug" evidence="13">
    <location>
        <begin position="55"/>
        <end position="167"/>
    </location>
</feature>
<sequence length="919" mass="97646">MTKETVISRSLRLMFSGTVAFGAIAGAHAQTAPEAPIARVEITGSSIKRAQVEGALPVQTVTREDIAKTGATSTEALLASITANTAVGGTVSAQGAGASTYGLAAASLRGLGSNKTLVLVNGRRLANFATDGTSVDINSIPLAAVDHVEILKDGASGVYGSDAIGGVINFILRNNYNGVEVTGYGSGTKDGGGRNTKASIIAGFGDYDEDRYNFTVSADVGKEQAIYGRQRGYARESWNNNGLRDASATPSGNLSTFNPTTTPNANGVIPNSLASLGSGLGNPLNGGDCTANGSQFDANTGSCRFNSAGAVPLFPDVTRANVSANFRFKLNEQNEFFMEGFHSEQKTTTNEQSSPYSASFLSTDNAFASANVYPAIILSPSSPYYPASYLAANYPTVNGQPVTVSYRAFDGGGRSHDDHAKMSHLVMGFRGTVKGYDYDVAYTHNSSNVSEDTISGYQSQLALVKLLSNNNAFNPFAATQSPALAQQIYATNYVGNMINSTLSNDSLNARISGDLYQLPAGMAKFAVGASMTDEKLDLNPSAAYQSGDISGYGGQTLPLSASRNSSAIFAELNAPILKNLEADLAVRTDRYPNATATNPKVSFRYQPLQQVLVRASYGRGFREAALPELNNPQTLGTSASFTDPKTNTFGQFNVLTGGNPNLKPEKSEQTSVGFVIDPVPGASIAIDYWKINVNNLVTSLSPEFIVDHENIPAYGSLVQRDSAGNITQITSTNLNAGGLKTAGIDLDARWTIAKTANYGTFATRLNGTYVTKYDMTLPDGTVQQSVARTVDETGSPLNAVANGGIILRWKHQLAFDWKYQNWGVNLTQNFQSGYHDATRADEDLEKSVTPVRVGAFSTWDSQVSYTGVKNLTVRVGVKNLFNRQPPEIIGLGNYFQAGYDPTYYDAHGATGYVSASYKF</sequence>
<reference evidence="16 17" key="1">
    <citation type="submission" date="2019-12" db="EMBL/GenBank/DDBJ databases">
        <title>Novel species isolated from a subtropical stream in China.</title>
        <authorList>
            <person name="Lu H."/>
        </authorList>
    </citation>
    <scope>NUCLEOTIDE SEQUENCE [LARGE SCALE GENOMIC DNA]</scope>
    <source>
        <strain evidence="15 16">FT109W</strain>
        <strain evidence="14 17">FT134W</strain>
    </source>
</reference>
<evidence type="ECO:0000313" key="15">
    <source>
        <dbReference type="EMBL" id="MYN38790.1"/>
    </source>
</evidence>
<dbReference type="Gene3D" id="2.40.170.20">
    <property type="entry name" value="TonB-dependent receptor, beta-barrel domain"/>
    <property type="match status" value="1"/>
</dbReference>
<dbReference type="SUPFAM" id="SSF56935">
    <property type="entry name" value="Porins"/>
    <property type="match status" value="1"/>
</dbReference>
<protein>
    <submittedName>
        <fullName evidence="14">TonB-dependent receptor</fullName>
    </submittedName>
</protein>
<keyword evidence="7 10" id="KW-0472">Membrane</keyword>
<evidence type="ECO:0000256" key="6">
    <source>
        <dbReference type="ARBA" id="ARBA00023077"/>
    </source>
</evidence>
<dbReference type="PANTHER" id="PTHR47234:SF2">
    <property type="entry name" value="TONB-DEPENDENT RECEPTOR"/>
    <property type="match status" value="1"/>
</dbReference>
<evidence type="ECO:0000256" key="5">
    <source>
        <dbReference type="ARBA" id="ARBA00022692"/>
    </source>
</evidence>
<dbReference type="CDD" id="cd01347">
    <property type="entry name" value="ligand_gated_channel"/>
    <property type="match status" value="1"/>
</dbReference>
<gene>
    <name evidence="15" type="ORF">GTP55_05320</name>
    <name evidence="14" type="ORF">GTP56_13510</name>
</gene>
<evidence type="ECO:0000313" key="17">
    <source>
        <dbReference type="Proteomes" id="UP000469734"/>
    </source>
</evidence>
<evidence type="ECO:0000256" key="2">
    <source>
        <dbReference type="ARBA" id="ARBA00009810"/>
    </source>
</evidence>
<dbReference type="AlphaFoldDB" id="A0A7X4KI58"/>
<comment type="caution">
    <text evidence="14">The sequence shown here is derived from an EMBL/GenBank/DDBJ whole genome shotgun (WGS) entry which is preliminary data.</text>
</comment>
<keyword evidence="4 10" id="KW-1134">Transmembrane beta strand</keyword>
<keyword evidence="5 10" id="KW-0812">Transmembrane</keyword>